<dbReference type="PROSITE" id="PS00012">
    <property type="entry name" value="PHOSPHOPANTETHEINE"/>
    <property type="match status" value="1"/>
</dbReference>
<dbReference type="InterPro" id="IPR036736">
    <property type="entry name" value="ACP-like_sf"/>
</dbReference>
<dbReference type="InterPro" id="IPR042099">
    <property type="entry name" value="ANL_N_sf"/>
</dbReference>
<feature type="domain" description="Carrier" evidence="4">
    <location>
        <begin position="485"/>
        <end position="560"/>
    </location>
</feature>
<name>A0A7C9J522_9ACTN</name>
<keyword evidence="3" id="KW-0597">Phosphoprotein</keyword>
<keyword evidence="2" id="KW-0596">Phosphopantetheine</keyword>
<dbReference type="RefSeq" id="WP_161481993.1">
    <property type="nucleotide sequence ID" value="NZ_WXEW01000007.1"/>
</dbReference>
<dbReference type="InterPro" id="IPR000873">
    <property type="entry name" value="AMP-dep_synth/lig_dom"/>
</dbReference>
<dbReference type="SMART" id="SM00823">
    <property type="entry name" value="PKS_PP"/>
    <property type="match status" value="1"/>
</dbReference>
<organism evidence="5 6">
    <name type="scientific">Herbidospora solisilvae</name>
    <dbReference type="NCBI Taxonomy" id="2696284"/>
    <lineage>
        <taxon>Bacteria</taxon>
        <taxon>Bacillati</taxon>
        <taxon>Actinomycetota</taxon>
        <taxon>Actinomycetes</taxon>
        <taxon>Streptosporangiales</taxon>
        <taxon>Streptosporangiaceae</taxon>
        <taxon>Herbidospora</taxon>
    </lineage>
</organism>
<dbReference type="PANTHER" id="PTHR45527:SF1">
    <property type="entry name" value="FATTY ACID SYNTHASE"/>
    <property type="match status" value="1"/>
</dbReference>
<proteinExistence type="predicted"/>
<dbReference type="EMBL" id="WXEW01000007">
    <property type="protein sequence ID" value="NAS24866.1"/>
    <property type="molecule type" value="Genomic_DNA"/>
</dbReference>
<dbReference type="PANTHER" id="PTHR45527">
    <property type="entry name" value="NONRIBOSOMAL PEPTIDE SYNTHETASE"/>
    <property type="match status" value="1"/>
</dbReference>
<dbReference type="InterPro" id="IPR001242">
    <property type="entry name" value="Condensation_dom"/>
</dbReference>
<accession>A0A7C9J522</accession>
<evidence type="ECO:0000259" key="4">
    <source>
        <dbReference type="PROSITE" id="PS50075"/>
    </source>
</evidence>
<dbReference type="InterPro" id="IPR023213">
    <property type="entry name" value="CAT-like_dom_sf"/>
</dbReference>
<dbReference type="GO" id="GO:0003824">
    <property type="term" value="F:catalytic activity"/>
    <property type="evidence" value="ECO:0007669"/>
    <property type="project" value="InterPro"/>
</dbReference>
<evidence type="ECO:0000313" key="6">
    <source>
        <dbReference type="Proteomes" id="UP000479526"/>
    </source>
</evidence>
<dbReference type="Gene3D" id="3.30.559.10">
    <property type="entry name" value="Chloramphenicol acetyltransferase-like domain"/>
    <property type="match status" value="1"/>
</dbReference>
<dbReference type="GO" id="GO:0005737">
    <property type="term" value="C:cytoplasm"/>
    <property type="evidence" value="ECO:0007669"/>
    <property type="project" value="TreeGrafter"/>
</dbReference>
<reference evidence="5 6" key="1">
    <citation type="submission" date="2020-01" db="EMBL/GenBank/DDBJ databases">
        <title>Herbidospora sp. NEAU-GS84 nov., a novel actinomycete isolated from soil.</title>
        <authorList>
            <person name="Han L."/>
        </authorList>
    </citation>
    <scope>NUCLEOTIDE SEQUENCE [LARGE SCALE GENOMIC DNA]</scope>
    <source>
        <strain evidence="5 6">NEAU-GS84</strain>
    </source>
</reference>
<dbReference type="Gene3D" id="1.10.1200.10">
    <property type="entry name" value="ACP-like"/>
    <property type="match status" value="1"/>
</dbReference>
<dbReference type="PROSITE" id="PS00455">
    <property type="entry name" value="AMP_BINDING"/>
    <property type="match status" value="1"/>
</dbReference>
<sequence>MTATLPHLLRARAVEQPDRTALISTDGRELTFGEWDAGADSGAHALLGKGLQRGDRVGLLFDNDRWVDFAVACMAVLRAGGVAVPLSARQSAATLKVMTDDCAARWVLTEVPEGPPSGAGVPDVGLSPGDPAQILYTSGTTGTPKGVMATHANLAWGHSAKPPFRAFAHSEHFLHAFPIGTNAGQMMLVNTLTAHPAAVVAARFDADDFCALIEKFRAGTVFVVPAMATELLDSGAWRGHDLSSVVLLSSSADALPLRVAAGLPEAFPKATIVNYYTSTEAVPASTTMIVDPRRPDSVGRATTRGDLMIADEDGTPVAPGEVGEVWLRAPAAQRTYYGDPGTSARTFRDGWTRMGDLGRLDAEGYLYLIGRESDVVKSGGLKISLPQVETAIREHPSVTDAAVVGLPHATMGQMIAAAVVRKPARTGDDVLTADRLRAFLHQRLARNEVPSRYVFVDALPRNELGKVVKAEVRALFSVAKPAGRPLETDEERALARLWTGVLGVPAASADDDFFALGGDSLRAAQLAARVAERFGVPVEGTFAFDRPVLGHQAGQIRDAVATAAGDDHVVPADGALSGVQAHWWRWMHASGERRHMPPVHVAVRVPGGLDLDVLGRAVAELVRRHDSLRTVFRDPGVGPVLETMHVPVAVRRCASAEEAAALAAERVRAPFDVENGPLLRVEVIELPEGCVLVVSVHHLVFDGGSATVLLRELGVLYSAFRHGAPSPLPPAVSYGDVVAWERLEWTRHRAWWEAALEGAPASLERLPGRARDVRRYLADAHHFAVPDVRELARSRGATVSMTLAAAWALTLGAWARAPELVVATPVSGRSKPGFENAVGCLFRWNLITVPGTGALPDVVDHVRRESLAAAERQFHDWGRLHAAVPFPAYFRFESWGHPAHLPGVPSEEFAVPAGPIMEWTLPDDDPDLHPPEILISEAHDGTLRGQLIYNRHAYEAAAIADLAADFVRRIT</sequence>
<gene>
    <name evidence="5" type="ORF">GT755_24665</name>
</gene>
<dbReference type="GO" id="GO:0031177">
    <property type="term" value="F:phosphopantetheine binding"/>
    <property type="evidence" value="ECO:0007669"/>
    <property type="project" value="InterPro"/>
</dbReference>
<comment type="cofactor">
    <cofactor evidence="1">
        <name>pantetheine 4'-phosphate</name>
        <dbReference type="ChEBI" id="CHEBI:47942"/>
    </cofactor>
</comment>
<dbReference type="SUPFAM" id="SSF47336">
    <property type="entry name" value="ACP-like"/>
    <property type="match status" value="1"/>
</dbReference>
<protein>
    <submittedName>
        <fullName evidence="5">AMP-binding protein</fullName>
    </submittedName>
</protein>
<dbReference type="Pfam" id="PF00501">
    <property type="entry name" value="AMP-binding"/>
    <property type="match status" value="1"/>
</dbReference>
<comment type="caution">
    <text evidence="5">The sequence shown here is derived from an EMBL/GenBank/DDBJ whole genome shotgun (WGS) entry which is preliminary data.</text>
</comment>
<dbReference type="InterPro" id="IPR009081">
    <property type="entry name" value="PP-bd_ACP"/>
</dbReference>
<evidence type="ECO:0000313" key="5">
    <source>
        <dbReference type="EMBL" id="NAS24866.1"/>
    </source>
</evidence>
<evidence type="ECO:0000256" key="2">
    <source>
        <dbReference type="ARBA" id="ARBA00022450"/>
    </source>
</evidence>
<dbReference type="SUPFAM" id="SSF56801">
    <property type="entry name" value="Acetyl-CoA synthetase-like"/>
    <property type="match status" value="1"/>
</dbReference>
<dbReference type="Gene3D" id="3.30.559.30">
    <property type="entry name" value="Nonribosomal peptide synthetase, condensation domain"/>
    <property type="match status" value="1"/>
</dbReference>
<dbReference type="GO" id="GO:0008610">
    <property type="term" value="P:lipid biosynthetic process"/>
    <property type="evidence" value="ECO:0007669"/>
    <property type="project" value="UniProtKB-ARBA"/>
</dbReference>
<dbReference type="InterPro" id="IPR006162">
    <property type="entry name" value="Ppantetheine_attach_site"/>
</dbReference>
<dbReference type="PROSITE" id="PS50075">
    <property type="entry name" value="CARRIER"/>
    <property type="match status" value="1"/>
</dbReference>
<evidence type="ECO:0000256" key="3">
    <source>
        <dbReference type="ARBA" id="ARBA00022553"/>
    </source>
</evidence>
<dbReference type="SUPFAM" id="SSF52777">
    <property type="entry name" value="CoA-dependent acyltransferases"/>
    <property type="match status" value="2"/>
</dbReference>
<dbReference type="InterPro" id="IPR025110">
    <property type="entry name" value="AMP-bd_C"/>
</dbReference>
<dbReference type="InterPro" id="IPR020806">
    <property type="entry name" value="PKS_PP-bd"/>
</dbReference>
<dbReference type="InterPro" id="IPR045851">
    <property type="entry name" value="AMP-bd_C_sf"/>
</dbReference>
<dbReference type="InterPro" id="IPR020845">
    <property type="entry name" value="AMP-binding_CS"/>
</dbReference>
<dbReference type="Pfam" id="PF13193">
    <property type="entry name" value="AMP-binding_C"/>
    <property type="match status" value="1"/>
</dbReference>
<keyword evidence="6" id="KW-1185">Reference proteome</keyword>
<dbReference type="AlphaFoldDB" id="A0A7C9J522"/>
<dbReference type="Gene3D" id="3.30.300.30">
    <property type="match status" value="1"/>
</dbReference>
<dbReference type="Proteomes" id="UP000479526">
    <property type="component" value="Unassembled WGS sequence"/>
</dbReference>
<dbReference type="GO" id="GO:0043041">
    <property type="term" value="P:amino acid activation for nonribosomal peptide biosynthetic process"/>
    <property type="evidence" value="ECO:0007669"/>
    <property type="project" value="TreeGrafter"/>
</dbReference>
<evidence type="ECO:0000256" key="1">
    <source>
        <dbReference type="ARBA" id="ARBA00001957"/>
    </source>
</evidence>
<dbReference type="Gene3D" id="3.40.50.12780">
    <property type="entry name" value="N-terminal domain of ligase-like"/>
    <property type="match status" value="1"/>
</dbReference>
<dbReference type="Pfam" id="PF00550">
    <property type="entry name" value="PP-binding"/>
    <property type="match status" value="1"/>
</dbReference>
<dbReference type="GO" id="GO:0044550">
    <property type="term" value="P:secondary metabolite biosynthetic process"/>
    <property type="evidence" value="ECO:0007669"/>
    <property type="project" value="TreeGrafter"/>
</dbReference>
<dbReference type="Pfam" id="PF00668">
    <property type="entry name" value="Condensation"/>
    <property type="match status" value="1"/>
</dbReference>